<evidence type="ECO:0000259" key="1">
    <source>
        <dbReference type="PROSITE" id="PS50104"/>
    </source>
</evidence>
<dbReference type="InterPro" id="IPR035897">
    <property type="entry name" value="Toll_tir_struct_dom_sf"/>
</dbReference>
<gene>
    <name evidence="2" type="ORF">GCM10010104_25220</name>
</gene>
<protein>
    <recommendedName>
        <fullName evidence="1">TIR domain-containing protein</fullName>
    </recommendedName>
</protein>
<evidence type="ECO:0000313" key="2">
    <source>
        <dbReference type="EMBL" id="GAA2230633.1"/>
    </source>
</evidence>
<name>A0ABN3DGJ9_9ACTN</name>
<feature type="domain" description="TIR" evidence="1">
    <location>
        <begin position="1"/>
        <end position="130"/>
    </location>
</feature>
<dbReference type="SUPFAM" id="SSF52200">
    <property type="entry name" value="Toll/Interleukin receptor TIR domain"/>
    <property type="match status" value="2"/>
</dbReference>
<comment type="caution">
    <text evidence="2">The sequence shown here is derived from an EMBL/GenBank/DDBJ whole genome shotgun (WGS) entry which is preliminary data.</text>
</comment>
<dbReference type="Proteomes" id="UP001501474">
    <property type="component" value="Unassembled WGS sequence"/>
</dbReference>
<dbReference type="InterPro" id="IPR000157">
    <property type="entry name" value="TIR_dom"/>
</dbReference>
<dbReference type="SMART" id="SM00255">
    <property type="entry name" value="TIR"/>
    <property type="match status" value="1"/>
</dbReference>
<keyword evidence="3" id="KW-1185">Reference proteome</keyword>
<dbReference type="Gene3D" id="3.40.50.10140">
    <property type="entry name" value="Toll/interleukin-1 receptor homology (TIR) domain"/>
    <property type="match status" value="2"/>
</dbReference>
<dbReference type="EMBL" id="BAAART010000055">
    <property type="protein sequence ID" value="GAA2230633.1"/>
    <property type="molecule type" value="Genomic_DNA"/>
</dbReference>
<dbReference type="PANTHER" id="PTHR34800">
    <property type="entry name" value="TETRAPYRROLE-BINDING PROTEIN, CHLOROPLASTIC"/>
    <property type="match status" value="1"/>
</dbReference>
<evidence type="ECO:0000313" key="3">
    <source>
        <dbReference type="Proteomes" id="UP001501474"/>
    </source>
</evidence>
<reference evidence="2 3" key="1">
    <citation type="journal article" date="2019" name="Int. J. Syst. Evol. Microbiol.">
        <title>The Global Catalogue of Microorganisms (GCM) 10K type strain sequencing project: providing services to taxonomists for standard genome sequencing and annotation.</title>
        <authorList>
            <consortium name="The Broad Institute Genomics Platform"/>
            <consortium name="The Broad Institute Genome Sequencing Center for Infectious Disease"/>
            <person name="Wu L."/>
            <person name="Ma J."/>
        </authorList>
    </citation>
    <scope>NUCLEOTIDE SEQUENCE [LARGE SCALE GENOMIC DNA]</scope>
    <source>
        <strain evidence="2 3">JCM 3053</strain>
    </source>
</reference>
<dbReference type="InterPro" id="IPR037215">
    <property type="entry name" value="GUN4-like_sf"/>
</dbReference>
<accession>A0ABN3DGJ9</accession>
<dbReference type="PANTHER" id="PTHR34800:SF1">
    <property type="entry name" value="TETRAPYRROLE-BINDING PROTEIN, CHLOROPLASTIC"/>
    <property type="match status" value="1"/>
</dbReference>
<dbReference type="SUPFAM" id="SSF140869">
    <property type="entry name" value="GUN4-like"/>
    <property type="match status" value="1"/>
</dbReference>
<proteinExistence type="predicted"/>
<dbReference type="Pfam" id="PF05419">
    <property type="entry name" value="GUN4"/>
    <property type="match status" value="1"/>
</dbReference>
<dbReference type="PROSITE" id="PS50104">
    <property type="entry name" value="TIR"/>
    <property type="match status" value="1"/>
</dbReference>
<sequence>MNDVFLSYAADDAAWAERLAGELVAHGLRPFFAEWSIEPSDVIVHRLDEALRASVNGIAVISPASVRSARAMDEYAALATASAERGLRFIPVLLGHVAVPPFAANRVWRDFSEVTEEQFEEKAAELAAVVAGRTARAGAAAAQDNLGAAHRSATRPLTPPERPALVVCYAPADADYGRALAGQLRQAELPVWSIDDLQPGDAHFWTIRQQLRNALAVVVVMTPQSQDSDDITRMILEGQVHGRPFVPVLLYGEVNYHLAAVWHIDARDGALLDDNELDLLQRLHHDVTRARPPRLPEPHRGTAPRTVRLTPSAGLERLRAHLAEAELEHADLLTTRLVMESVGRTAEGWLSARQAAGIPCELLAGIDALWHRHSDGRHGFRHQLALAPAGGRRGPSFPDLGAALGWRDSAESAVPRLYRDFARRAGPGSRAGFYPTMRDPGHENDPDWYDRWSSTVLALHARLREWGTRP</sequence>
<dbReference type="InterPro" id="IPR008629">
    <property type="entry name" value="GUN4-like"/>
</dbReference>
<dbReference type="Gene3D" id="1.25.40.620">
    <property type="match status" value="1"/>
</dbReference>
<dbReference type="Pfam" id="PF13676">
    <property type="entry name" value="TIR_2"/>
    <property type="match status" value="2"/>
</dbReference>
<organism evidence="2 3">
    <name type="scientific">Streptomyces indiaensis</name>
    <dbReference type="NCBI Taxonomy" id="284033"/>
    <lineage>
        <taxon>Bacteria</taxon>
        <taxon>Bacillati</taxon>
        <taxon>Actinomycetota</taxon>
        <taxon>Actinomycetes</taxon>
        <taxon>Kitasatosporales</taxon>
        <taxon>Streptomycetaceae</taxon>
        <taxon>Streptomyces</taxon>
    </lineage>
</organism>